<accession>A0A9D9EQD0</accession>
<keyword evidence="1" id="KW-0472">Membrane</keyword>
<dbReference type="AlphaFoldDB" id="A0A9D9EQD0"/>
<dbReference type="EMBL" id="JADIMI010000019">
    <property type="protein sequence ID" value="MBO8451723.1"/>
    <property type="molecule type" value="Genomic_DNA"/>
</dbReference>
<evidence type="ECO:0008006" key="4">
    <source>
        <dbReference type="Google" id="ProtNLM"/>
    </source>
</evidence>
<reference evidence="2" key="1">
    <citation type="submission" date="2020-10" db="EMBL/GenBank/DDBJ databases">
        <authorList>
            <person name="Gilroy R."/>
        </authorList>
    </citation>
    <scope>NUCLEOTIDE SEQUENCE</scope>
    <source>
        <strain evidence="2">B1-20833</strain>
    </source>
</reference>
<organism evidence="2 3">
    <name type="scientific">Candidatus Cryptobacteroides intestinavium</name>
    <dbReference type="NCBI Taxonomy" id="2840766"/>
    <lineage>
        <taxon>Bacteria</taxon>
        <taxon>Pseudomonadati</taxon>
        <taxon>Bacteroidota</taxon>
        <taxon>Bacteroidia</taxon>
        <taxon>Bacteroidales</taxon>
        <taxon>Candidatus Cryptobacteroides</taxon>
    </lineage>
</organism>
<dbReference type="Proteomes" id="UP000823661">
    <property type="component" value="Unassembled WGS sequence"/>
</dbReference>
<feature type="transmembrane region" description="Helical" evidence="1">
    <location>
        <begin position="21"/>
        <end position="43"/>
    </location>
</feature>
<proteinExistence type="predicted"/>
<evidence type="ECO:0000256" key="1">
    <source>
        <dbReference type="SAM" id="Phobius"/>
    </source>
</evidence>
<gene>
    <name evidence="2" type="ORF">IAC06_02400</name>
</gene>
<protein>
    <recommendedName>
        <fullName evidence="4">YbbR-like domain-containing protein</fullName>
    </recommendedName>
</protein>
<dbReference type="Gene3D" id="2.170.120.40">
    <property type="entry name" value="YbbR-like domain"/>
    <property type="match status" value="1"/>
</dbReference>
<sequence>MKRVFARILEKFNVNGRDLPVFLLSLLLAFSIWFLYNLSLNYIDYLQVPVVARCNIEGHSAESSGSSDVVARCGTTGYNIIRIKSMGKKSPVYVTFDRMHSAGGEMYYVTAADLQEYTHLIFGDNVSLEYYLTDTLFFRFPYETFKKVPVRPVYELDFVPQYTIVGEMDVEPDSVIIYGEPYRLEKIDYIYTGPVKLDDIRSEIHGIAKLEQIRGIRFSTDAVRYSADVVRYVEIQKTVPVYGRNVPEDKYMMVYPQYATVRFHCIFPYGGDTEDNVDFYIDYADFIRSRSGRCIARTDDLPDGVIDYSIEPEVFQCVVNDR</sequence>
<name>A0A9D9EQD0_9BACT</name>
<keyword evidence="1" id="KW-0812">Transmembrane</keyword>
<evidence type="ECO:0000313" key="2">
    <source>
        <dbReference type="EMBL" id="MBO8451723.1"/>
    </source>
</evidence>
<keyword evidence="1" id="KW-1133">Transmembrane helix</keyword>
<reference evidence="2" key="2">
    <citation type="journal article" date="2021" name="PeerJ">
        <title>Extensive microbial diversity within the chicken gut microbiome revealed by metagenomics and culture.</title>
        <authorList>
            <person name="Gilroy R."/>
            <person name="Ravi A."/>
            <person name="Getino M."/>
            <person name="Pursley I."/>
            <person name="Horton D.L."/>
            <person name="Alikhan N.F."/>
            <person name="Baker D."/>
            <person name="Gharbi K."/>
            <person name="Hall N."/>
            <person name="Watson M."/>
            <person name="Adriaenssens E.M."/>
            <person name="Foster-Nyarko E."/>
            <person name="Jarju S."/>
            <person name="Secka A."/>
            <person name="Antonio M."/>
            <person name="Oren A."/>
            <person name="Chaudhuri R.R."/>
            <person name="La Ragione R."/>
            <person name="Hildebrand F."/>
            <person name="Pallen M.J."/>
        </authorList>
    </citation>
    <scope>NUCLEOTIDE SEQUENCE</scope>
    <source>
        <strain evidence="2">B1-20833</strain>
    </source>
</reference>
<evidence type="ECO:0000313" key="3">
    <source>
        <dbReference type="Proteomes" id="UP000823661"/>
    </source>
</evidence>
<comment type="caution">
    <text evidence="2">The sequence shown here is derived from an EMBL/GenBank/DDBJ whole genome shotgun (WGS) entry which is preliminary data.</text>
</comment>